<dbReference type="Proteomes" id="UP000241193">
    <property type="component" value="Unassembled WGS sequence"/>
</dbReference>
<evidence type="ECO:0000313" key="3">
    <source>
        <dbReference type="Proteomes" id="UP000241193"/>
    </source>
</evidence>
<evidence type="ECO:0000259" key="1">
    <source>
        <dbReference type="Pfam" id="PF02627"/>
    </source>
</evidence>
<dbReference type="AlphaFoldDB" id="A0A2T4IEW6"/>
<dbReference type="PANTHER" id="PTHR34846">
    <property type="entry name" value="4-CARBOXYMUCONOLACTONE DECARBOXYLASE FAMILY PROTEIN (AFU_ORTHOLOGUE AFUA_6G11590)"/>
    <property type="match status" value="1"/>
</dbReference>
<dbReference type="InterPro" id="IPR029032">
    <property type="entry name" value="AhpD-like"/>
</dbReference>
<reference evidence="2 3" key="2">
    <citation type="submission" date="2018-04" db="EMBL/GenBank/DDBJ databases">
        <title>Thauera lacus sp. nov., isolated from an saline lake in Inner Mongolia, China.</title>
        <authorList>
            <person name="Liang Q.-Y."/>
        </authorList>
    </citation>
    <scope>NUCLEOTIDE SEQUENCE [LARGE SCALE GENOMIC DNA]</scope>
    <source>
        <strain evidence="2 3">D20</strain>
    </source>
</reference>
<evidence type="ECO:0000313" key="2">
    <source>
        <dbReference type="EMBL" id="PTD96315.1"/>
    </source>
</evidence>
<dbReference type="GO" id="GO:0051920">
    <property type="term" value="F:peroxiredoxin activity"/>
    <property type="evidence" value="ECO:0007669"/>
    <property type="project" value="InterPro"/>
</dbReference>
<keyword evidence="3" id="KW-1185">Reference proteome</keyword>
<reference evidence="2 3" key="1">
    <citation type="submission" date="2018-03" db="EMBL/GenBank/DDBJ databases">
        <authorList>
            <person name="Keele B.F."/>
        </authorList>
    </citation>
    <scope>NUCLEOTIDE SEQUENCE [LARGE SCALE GENOMIC DNA]</scope>
    <source>
        <strain evidence="2 3">D20</strain>
    </source>
</reference>
<dbReference type="InterPro" id="IPR003779">
    <property type="entry name" value="CMD-like"/>
</dbReference>
<dbReference type="OrthoDB" id="5987308at2"/>
<comment type="caution">
    <text evidence="2">The sequence shown here is derived from an EMBL/GenBank/DDBJ whole genome shotgun (WGS) entry which is preliminary data.</text>
</comment>
<dbReference type="SUPFAM" id="SSF69118">
    <property type="entry name" value="AhpD-like"/>
    <property type="match status" value="1"/>
</dbReference>
<accession>A0A2T4IEW6</accession>
<feature type="domain" description="Carboxymuconolactone decarboxylase-like" evidence="1">
    <location>
        <begin position="54"/>
        <end position="136"/>
    </location>
</feature>
<dbReference type="Gene3D" id="1.20.1290.10">
    <property type="entry name" value="AhpD-like"/>
    <property type="match status" value="1"/>
</dbReference>
<dbReference type="EMBL" id="PZKC01000007">
    <property type="protein sequence ID" value="PTD96315.1"/>
    <property type="molecule type" value="Genomic_DNA"/>
</dbReference>
<gene>
    <name evidence="2" type="ORF">C8261_10390</name>
</gene>
<dbReference type="Pfam" id="PF02627">
    <property type="entry name" value="CMD"/>
    <property type="match status" value="1"/>
</dbReference>
<name>A0A2T4IEW6_9RHOO</name>
<protein>
    <submittedName>
        <fullName evidence="2">Carboxymuconolactone decarboxylase</fullName>
    </submittedName>
</protein>
<dbReference type="RefSeq" id="WP_107493635.1">
    <property type="nucleotide sequence ID" value="NZ_PZKC01000007.1"/>
</dbReference>
<proteinExistence type="predicted"/>
<sequence>MTTTPQGFGPDTRERLPLPPAEAMNDAQRAAAQALIDGPRKGVKGPFIPLLRSPVLMERLARVGEYLRFESALPTRINEFVTAVVARHVGNQFEWAIHQPLALAAGVDARALDDVAAGSLCPRKLAEDERAAWAFASELLHTHGVSEPTYQDALALWGEQGVVELTTLIGYFACVSWVMNVARTPAPAGSGVAPLAGLPG</sequence>
<organism evidence="2 3">
    <name type="scientific">Pseudothauera lacus</name>
    <dbReference type="NCBI Taxonomy" id="2136175"/>
    <lineage>
        <taxon>Bacteria</taxon>
        <taxon>Pseudomonadati</taxon>
        <taxon>Pseudomonadota</taxon>
        <taxon>Betaproteobacteria</taxon>
        <taxon>Rhodocyclales</taxon>
        <taxon>Zoogloeaceae</taxon>
        <taxon>Pseudothauera</taxon>
    </lineage>
</organism>
<dbReference type="PANTHER" id="PTHR34846:SF11">
    <property type="entry name" value="4-CARBOXYMUCONOLACTONE DECARBOXYLASE FAMILY PROTEIN (AFU_ORTHOLOGUE AFUA_6G11590)"/>
    <property type="match status" value="1"/>
</dbReference>